<comment type="caution">
    <text evidence="1">The sequence shown here is derived from an EMBL/GenBank/DDBJ whole genome shotgun (WGS) entry which is preliminary data.</text>
</comment>
<organism evidence="1 2">
    <name type="scientific">Protopolystoma xenopodis</name>
    <dbReference type="NCBI Taxonomy" id="117903"/>
    <lineage>
        <taxon>Eukaryota</taxon>
        <taxon>Metazoa</taxon>
        <taxon>Spiralia</taxon>
        <taxon>Lophotrochozoa</taxon>
        <taxon>Platyhelminthes</taxon>
        <taxon>Monogenea</taxon>
        <taxon>Polyopisthocotylea</taxon>
        <taxon>Polystomatidea</taxon>
        <taxon>Polystomatidae</taxon>
        <taxon>Protopolystoma</taxon>
    </lineage>
</organism>
<gene>
    <name evidence="1" type="ORF">PXEA_LOCUS3236</name>
</gene>
<evidence type="ECO:0000313" key="1">
    <source>
        <dbReference type="EMBL" id="VEL09796.1"/>
    </source>
</evidence>
<sequence>MFGQASSGPVEDGLVAMVNGNIYFTQARTDRFVNEVYPRGSGHEDATQQIIEGLSLAVSISLPFISADWSSSHRLIGYLLAQPNLSYRQPALSCIENTTLFNKDLACSGAEENECSIMKCALEAKSETASHSRISRAIWTCLDSPPQLAAIRQLATSTFSSARLSALRARAAGHSGGPRVASTIDVESTTCLLGLITKRLPRLARQTLNLKPRDLLPTVPVPDLESRFWHPNHSVAEGSEAMDRPDQNTSMGFGMQTCLSTADPAPAGRLLAPRAIRPSLLSSKPGAAASASPAATTASATVVTPITMAMSESFSRFFDSSQDPRHLVLMPGHSTGDAA</sequence>
<reference evidence="1" key="1">
    <citation type="submission" date="2018-11" db="EMBL/GenBank/DDBJ databases">
        <authorList>
            <consortium name="Pathogen Informatics"/>
        </authorList>
    </citation>
    <scope>NUCLEOTIDE SEQUENCE</scope>
</reference>
<proteinExistence type="predicted"/>
<dbReference type="Proteomes" id="UP000784294">
    <property type="component" value="Unassembled WGS sequence"/>
</dbReference>
<dbReference type="AlphaFoldDB" id="A0A448WEE6"/>
<evidence type="ECO:0000313" key="2">
    <source>
        <dbReference type="Proteomes" id="UP000784294"/>
    </source>
</evidence>
<dbReference type="EMBL" id="CAAALY010007263">
    <property type="protein sequence ID" value="VEL09796.1"/>
    <property type="molecule type" value="Genomic_DNA"/>
</dbReference>
<keyword evidence="2" id="KW-1185">Reference proteome</keyword>
<accession>A0A448WEE6</accession>
<name>A0A448WEE6_9PLAT</name>
<protein>
    <submittedName>
        <fullName evidence="1">Uncharacterized protein</fullName>
    </submittedName>
</protein>